<dbReference type="InterPro" id="IPR012337">
    <property type="entry name" value="RNaseH-like_sf"/>
</dbReference>
<dbReference type="Gene3D" id="3.30.420.10">
    <property type="entry name" value="Ribonuclease H-like superfamily/Ribonuclease H"/>
    <property type="match status" value="1"/>
</dbReference>
<dbReference type="PANTHER" id="PTHR35004:SF8">
    <property type="entry name" value="TRANSPOSASE RV3428C-RELATED"/>
    <property type="match status" value="1"/>
</dbReference>
<dbReference type="EMBL" id="CP042467">
    <property type="protein sequence ID" value="QED28863.1"/>
    <property type="molecule type" value="Genomic_DNA"/>
</dbReference>
<dbReference type="OrthoDB" id="9798623at2"/>
<dbReference type="InterPro" id="IPR001584">
    <property type="entry name" value="Integrase_cat-core"/>
</dbReference>
<dbReference type="SUPFAM" id="SSF53098">
    <property type="entry name" value="Ribonuclease H-like"/>
    <property type="match status" value="1"/>
</dbReference>
<proteinExistence type="predicted"/>
<evidence type="ECO:0000313" key="3">
    <source>
        <dbReference type="Proteomes" id="UP000321595"/>
    </source>
</evidence>
<protein>
    <submittedName>
        <fullName evidence="2">IS21 family transposase</fullName>
    </submittedName>
</protein>
<feature type="domain" description="Integrase catalytic" evidence="1">
    <location>
        <begin position="144"/>
        <end position="273"/>
    </location>
</feature>
<accession>A0A5B8XXU9</accession>
<evidence type="ECO:0000259" key="1">
    <source>
        <dbReference type="PROSITE" id="PS50994"/>
    </source>
</evidence>
<dbReference type="Pfam" id="PF00665">
    <property type="entry name" value="rve"/>
    <property type="match status" value="1"/>
</dbReference>
<organism evidence="2 3">
    <name type="scientific">Microvenator marinus</name>
    <dbReference type="NCBI Taxonomy" id="2600177"/>
    <lineage>
        <taxon>Bacteria</taxon>
        <taxon>Deltaproteobacteria</taxon>
        <taxon>Bradymonadales</taxon>
        <taxon>Microvenatoraceae</taxon>
        <taxon>Microvenator</taxon>
    </lineage>
</organism>
<keyword evidence="3" id="KW-1185">Reference proteome</keyword>
<gene>
    <name evidence="2" type="ORF">FRD01_16770</name>
</gene>
<dbReference type="KEGG" id="bbae:FRD01_16770"/>
<name>A0A5B8XXU9_9DELT</name>
<dbReference type="GO" id="GO:0003676">
    <property type="term" value="F:nucleic acid binding"/>
    <property type="evidence" value="ECO:0007669"/>
    <property type="project" value="InterPro"/>
</dbReference>
<dbReference type="Proteomes" id="UP000321595">
    <property type="component" value="Chromosome"/>
</dbReference>
<dbReference type="GO" id="GO:0015074">
    <property type="term" value="P:DNA integration"/>
    <property type="evidence" value="ECO:0007669"/>
    <property type="project" value="InterPro"/>
</dbReference>
<sequence>MRKERIDMHRLQELVRLHRQGCCGREVARLLGMSPNTERKYREALKAEGLLFGDRELPDLETLRLAVESQVERSNPPEQEISSVEQWRKAIESRVDKGAGPTAIYDYLRTEVEDFEGSLSAVKRMVRQIKKAKGPSAESVVLHVETQPGEVAQVDFGSVGKLFDPDTGKVRKAYVFVMVLNHSRLMYASLVFDQSVHTWIDEHEKAFEFLGGVPKVVVPDNLKSAVLKCYYGGKSPELNRTYRELARHYGFKIDLHRLAPLSSRGVSNPGWVM</sequence>
<reference evidence="2 3" key="1">
    <citation type="submission" date="2019-08" db="EMBL/GenBank/DDBJ databases">
        <authorList>
            <person name="Liang Q."/>
        </authorList>
    </citation>
    <scope>NUCLEOTIDE SEQUENCE [LARGE SCALE GENOMIC DNA]</scope>
    <source>
        <strain evidence="2 3">V1718</strain>
    </source>
</reference>
<dbReference type="AlphaFoldDB" id="A0A5B8XXU9"/>
<dbReference type="PANTHER" id="PTHR35004">
    <property type="entry name" value="TRANSPOSASE RV3428C-RELATED"/>
    <property type="match status" value="1"/>
</dbReference>
<dbReference type="InterPro" id="IPR036397">
    <property type="entry name" value="RNaseH_sf"/>
</dbReference>
<dbReference type="NCBIfam" id="NF033546">
    <property type="entry name" value="transpos_IS21"/>
    <property type="match status" value="1"/>
</dbReference>
<dbReference type="PROSITE" id="PS50994">
    <property type="entry name" value="INTEGRASE"/>
    <property type="match status" value="1"/>
</dbReference>
<evidence type="ECO:0000313" key="2">
    <source>
        <dbReference type="EMBL" id="QED28863.1"/>
    </source>
</evidence>